<dbReference type="GO" id="GO:0005829">
    <property type="term" value="C:cytosol"/>
    <property type="evidence" value="ECO:0007669"/>
    <property type="project" value="TreeGrafter"/>
</dbReference>
<dbReference type="InterPro" id="IPR011053">
    <property type="entry name" value="Single_hybrid_motif"/>
</dbReference>
<dbReference type="PANTHER" id="PTHR11715:SF3">
    <property type="entry name" value="GLYCINE CLEAVAGE SYSTEM H PROTEIN-RELATED"/>
    <property type="match status" value="1"/>
</dbReference>
<dbReference type="GO" id="GO:0009249">
    <property type="term" value="P:protein lipoylation"/>
    <property type="evidence" value="ECO:0007669"/>
    <property type="project" value="TreeGrafter"/>
</dbReference>
<keyword evidence="1" id="KW-0450">Lipoyl</keyword>
<dbReference type="BioCyc" id="MPUL272635:G1GT6-446-MONOMER"/>
<proteinExistence type="predicted"/>
<dbReference type="KEGG" id="mpu:MYPU_4410"/>
<dbReference type="Pfam" id="PF01597">
    <property type="entry name" value="GCV_H"/>
    <property type="match status" value="1"/>
</dbReference>
<dbReference type="GO" id="GO:0005960">
    <property type="term" value="C:glycine cleavage complex"/>
    <property type="evidence" value="ECO:0007669"/>
    <property type="project" value="InterPro"/>
</dbReference>
<dbReference type="PANTHER" id="PTHR11715">
    <property type="entry name" value="GLYCINE CLEAVAGE SYSTEM H PROTEIN"/>
    <property type="match status" value="1"/>
</dbReference>
<dbReference type="Gene3D" id="2.40.50.100">
    <property type="match status" value="1"/>
</dbReference>
<evidence type="ECO:0000256" key="1">
    <source>
        <dbReference type="ARBA" id="ARBA00022823"/>
    </source>
</evidence>
<evidence type="ECO:0000313" key="2">
    <source>
        <dbReference type="EMBL" id="CAC13614.1"/>
    </source>
</evidence>
<dbReference type="CDD" id="cd06848">
    <property type="entry name" value="GCS_H"/>
    <property type="match status" value="1"/>
</dbReference>
<dbReference type="InterPro" id="IPR002930">
    <property type="entry name" value="GCV_H"/>
</dbReference>
<dbReference type="EMBL" id="AL445564">
    <property type="protein sequence ID" value="CAC13614.1"/>
    <property type="molecule type" value="Genomic_DNA"/>
</dbReference>
<dbReference type="PIR" id="A99567">
    <property type="entry name" value="A99567"/>
</dbReference>
<dbReference type="GO" id="GO:0019464">
    <property type="term" value="P:glycine decarboxylation via glycine cleavage system"/>
    <property type="evidence" value="ECO:0007669"/>
    <property type="project" value="InterPro"/>
</dbReference>
<accession>Q98QC5</accession>
<dbReference type="InterPro" id="IPR033753">
    <property type="entry name" value="GCV_H/Fam206"/>
</dbReference>
<dbReference type="AlphaFoldDB" id="Q98QC5"/>
<reference evidence="2 3" key="1">
    <citation type="journal article" date="2001" name="Nucleic Acids Res.">
        <title>The complete genome sequence of the murine respiratory pathogen Mycoplasma pulmonis.</title>
        <authorList>
            <person name="Chambaud I."/>
            <person name="Heilig R."/>
            <person name="Ferris S."/>
            <person name="Barbe V."/>
            <person name="Samson D."/>
            <person name="Galisson F."/>
            <person name="Moszer I."/>
            <person name="Dybvig K."/>
            <person name="Wroblewski H."/>
            <person name="Viari A."/>
            <person name="Rocha E.P.C."/>
            <person name="Blanchard A."/>
        </authorList>
    </citation>
    <scope>NUCLEOTIDE SEQUENCE [LARGE SCALE GENOMIC DNA]</scope>
    <source>
        <strain evidence="2 3">UAB CTIP</strain>
    </source>
</reference>
<name>Q98QC5_MYCPU</name>
<protein>
    <submittedName>
        <fullName evidence="2">GLYCINE CLEAVAGE SYSTEM H PROTEIN</fullName>
    </submittedName>
</protein>
<dbReference type="STRING" id="272635.gene:17577042"/>
<sequence>MKKFANYLIVEKENNDYIVSMSPELQDDIGSVWYLKLHEEKSDVSAGEVIIDLEASKTIASIKVPLSGKIIEWNKEAVETPKDLSSASRDKNWLVKMTNVDPKEFENLEDY</sequence>
<dbReference type="SUPFAM" id="SSF51230">
    <property type="entry name" value="Single hybrid motif"/>
    <property type="match status" value="1"/>
</dbReference>
<evidence type="ECO:0000313" key="3">
    <source>
        <dbReference type="Proteomes" id="UP000000528"/>
    </source>
</evidence>
<dbReference type="RefSeq" id="WP_010925242.1">
    <property type="nucleotide sequence ID" value="NC_002771.1"/>
</dbReference>
<dbReference type="Proteomes" id="UP000000528">
    <property type="component" value="Chromosome"/>
</dbReference>
<keyword evidence="3" id="KW-1185">Reference proteome</keyword>
<organism evidence="3">
    <name type="scientific">Mycoplasmopsis pulmonis (strain UAB CTIP)</name>
    <name type="common">Mycoplasma pulmonis</name>
    <dbReference type="NCBI Taxonomy" id="272635"/>
    <lineage>
        <taxon>Bacteria</taxon>
        <taxon>Bacillati</taxon>
        <taxon>Mycoplasmatota</taxon>
        <taxon>Mycoplasmoidales</taxon>
        <taxon>Metamycoplasmataceae</taxon>
        <taxon>Mycoplasmopsis</taxon>
    </lineage>
</organism>
<gene>
    <name evidence="2" type="ordered locus">MYPU_4410</name>
</gene>
<dbReference type="eggNOG" id="COG0509">
    <property type="taxonomic scope" value="Bacteria"/>
</dbReference>
<dbReference type="HOGENOM" id="CLU_097408_3_0_14"/>